<accession>A0A2M3ZQC4</accession>
<name>A0A2M3ZQC4_9DIPT</name>
<protein>
    <submittedName>
        <fullName evidence="1">Putative secreted peptide</fullName>
    </submittedName>
</protein>
<dbReference type="AlphaFoldDB" id="A0A2M3ZQC4"/>
<organism evidence="1">
    <name type="scientific">Anopheles braziliensis</name>
    <dbReference type="NCBI Taxonomy" id="58242"/>
    <lineage>
        <taxon>Eukaryota</taxon>
        <taxon>Metazoa</taxon>
        <taxon>Ecdysozoa</taxon>
        <taxon>Arthropoda</taxon>
        <taxon>Hexapoda</taxon>
        <taxon>Insecta</taxon>
        <taxon>Pterygota</taxon>
        <taxon>Neoptera</taxon>
        <taxon>Endopterygota</taxon>
        <taxon>Diptera</taxon>
        <taxon>Nematocera</taxon>
        <taxon>Culicoidea</taxon>
        <taxon>Culicidae</taxon>
        <taxon>Anophelinae</taxon>
        <taxon>Anopheles</taxon>
    </lineage>
</organism>
<evidence type="ECO:0000313" key="1">
    <source>
        <dbReference type="EMBL" id="MBW30650.1"/>
    </source>
</evidence>
<dbReference type="EMBL" id="GGFM01009899">
    <property type="protein sequence ID" value="MBW30650.1"/>
    <property type="molecule type" value="Transcribed_RNA"/>
</dbReference>
<sequence length="111" mass="11305">MASTSALLCSAPPLLIDPSSIDSSPVDSFFTPSLQSALLSFLSSASSSSSSSFNSHLTLFDFRVTATSASSPSSSSSSFFLITSLVRSSFLVSSVPSAVDCSSLSSASVSR</sequence>
<reference evidence="1" key="1">
    <citation type="submission" date="2018-01" db="EMBL/GenBank/DDBJ databases">
        <title>An insight into the sialome of Amazonian anophelines.</title>
        <authorList>
            <person name="Ribeiro J.M."/>
            <person name="Scarpassa V."/>
            <person name="Calvo E."/>
        </authorList>
    </citation>
    <scope>NUCLEOTIDE SEQUENCE</scope>
    <source>
        <tissue evidence="1">Salivary glands</tissue>
    </source>
</reference>
<proteinExistence type="predicted"/>